<organism evidence="2 3">
    <name type="scientific">Leptomonas pyrrhocoris</name>
    <name type="common">Firebug parasite</name>
    <dbReference type="NCBI Taxonomy" id="157538"/>
    <lineage>
        <taxon>Eukaryota</taxon>
        <taxon>Discoba</taxon>
        <taxon>Euglenozoa</taxon>
        <taxon>Kinetoplastea</taxon>
        <taxon>Metakinetoplastina</taxon>
        <taxon>Trypanosomatida</taxon>
        <taxon>Trypanosomatidae</taxon>
        <taxon>Leishmaniinae</taxon>
        <taxon>Leptomonas</taxon>
    </lineage>
</organism>
<name>A0A0M9FVF0_LEPPY</name>
<evidence type="ECO:0000313" key="2">
    <source>
        <dbReference type="EMBL" id="KPA76686.1"/>
    </source>
</evidence>
<feature type="transmembrane region" description="Helical" evidence="1">
    <location>
        <begin position="314"/>
        <end position="333"/>
    </location>
</feature>
<evidence type="ECO:0000313" key="3">
    <source>
        <dbReference type="Proteomes" id="UP000037923"/>
    </source>
</evidence>
<proteinExistence type="predicted"/>
<keyword evidence="1" id="KW-0472">Membrane</keyword>
<dbReference type="EMBL" id="LGTL01000019">
    <property type="protein sequence ID" value="KPA76686.1"/>
    <property type="molecule type" value="Genomic_DNA"/>
</dbReference>
<evidence type="ECO:0000256" key="1">
    <source>
        <dbReference type="SAM" id="Phobius"/>
    </source>
</evidence>
<feature type="transmembrane region" description="Helical" evidence="1">
    <location>
        <begin position="226"/>
        <end position="248"/>
    </location>
</feature>
<dbReference type="OMA" id="YWERTVA"/>
<dbReference type="OrthoDB" id="266359at2759"/>
<dbReference type="GeneID" id="26907819"/>
<gene>
    <name evidence="2" type="ORF">ABB37_07534</name>
</gene>
<dbReference type="VEuPathDB" id="TriTrypDB:LpyrH10_19_0850"/>
<accession>A0A0M9FVF0</accession>
<comment type="caution">
    <text evidence="2">The sequence shown here is derived from an EMBL/GenBank/DDBJ whole genome shotgun (WGS) entry which is preliminary data.</text>
</comment>
<keyword evidence="1" id="KW-1133">Transmembrane helix</keyword>
<feature type="transmembrane region" description="Helical" evidence="1">
    <location>
        <begin position="20"/>
        <end position="39"/>
    </location>
</feature>
<sequence>MADHLDSSPSLTHREYVDRWLALAVATTTFISYVGSVYWERTWGPRLLLRREMFLENEIDRLEKEAGTVCIASELYKHSRLMRGVLRLRQELLHERRRRYRHQLSVERMFSPISTLQSSKQTFSSCELPTAARRLPPYPTGVARSAPNSVAQSPVSLHDTLQEFEVVPPSLLGFVTQRTRDLVRYNLLAFIKYVLRFGHVFVYLYLFGRRPGMVAVPPSIEDSVPFYATQILLPYLFGVAMFGPNILFAPRQTLKDAPGNDELSTNVSLAHLGTGLHNLLPTAGRGAQESGRVSATILLVRRYNADRLCASNDLVSWCFCCLCASYLVMRVFAS</sequence>
<protein>
    <submittedName>
        <fullName evidence="2">Uncharacterized protein</fullName>
    </submittedName>
</protein>
<dbReference type="AlphaFoldDB" id="A0A0M9FVF0"/>
<feature type="transmembrane region" description="Helical" evidence="1">
    <location>
        <begin position="187"/>
        <end position="206"/>
    </location>
</feature>
<keyword evidence="1" id="KW-0812">Transmembrane</keyword>
<reference evidence="2 3" key="1">
    <citation type="submission" date="2015-07" db="EMBL/GenBank/DDBJ databases">
        <title>High-quality genome of monoxenous trypanosomatid Leptomonas pyrrhocoris.</title>
        <authorList>
            <person name="Flegontov P."/>
            <person name="Butenko A."/>
            <person name="Firsov S."/>
            <person name="Vlcek C."/>
            <person name="Logacheva M.D."/>
            <person name="Field M."/>
            <person name="Filatov D."/>
            <person name="Flegontova O."/>
            <person name="Gerasimov E."/>
            <person name="Jackson A.P."/>
            <person name="Kelly S."/>
            <person name="Opperdoes F."/>
            <person name="O'Reilly A."/>
            <person name="Votypka J."/>
            <person name="Yurchenko V."/>
            <person name="Lukes J."/>
        </authorList>
    </citation>
    <scope>NUCLEOTIDE SEQUENCE [LARGE SCALE GENOMIC DNA]</scope>
    <source>
        <strain evidence="2">H10</strain>
    </source>
</reference>
<keyword evidence="3" id="KW-1185">Reference proteome</keyword>
<dbReference type="RefSeq" id="XP_015655125.1">
    <property type="nucleotide sequence ID" value="XM_015806203.1"/>
</dbReference>
<dbReference type="Proteomes" id="UP000037923">
    <property type="component" value="Unassembled WGS sequence"/>
</dbReference>